<dbReference type="AlphaFoldDB" id="A0A9D1JH89"/>
<name>A0A9D1JH89_9FIRM</name>
<evidence type="ECO:0000259" key="2">
    <source>
        <dbReference type="Pfam" id="PF10881"/>
    </source>
</evidence>
<accession>A0A9D1JH89</accession>
<feature type="domain" description="DUF2726" evidence="2">
    <location>
        <begin position="127"/>
        <end position="238"/>
    </location>
</feature>
<sequence>MHCKVCGAECGRFVLCRKCNDLKNEGKVVKCPVCKKWHYVTEPCDCADLAATNVTENIGGGTAVNETEQIKENGISETHEEPTAEREEATAASQNVLREEPEAKTRNVSQEEPSEMQTDEKYLYNKKPVVTQMEKSYMTCIQEQLPEGYHLLLQSNLATFIEKNDSSKYQNELFRNVDFLVTDADYIPQFVIEINDRSHNTYQRRERDKKVHMICDEAGIPIITLWTFYGVSSSYIKKRISETIEALPVKRVHHFSETENIEQAVSDYKSQTAQYQRSYTPARQKSRRGCYIATCVYGSYDCPQVWTLRRFRDGVLGKNIFGRLFIKAYYAVSPALVSAFGNCTVFKRTCRRILDRLVDILQRKGIDSSRYFDK</sequence>
<evidence type="ECO:0000313" key="3">
    <source>
        <dbReference type="EMBL" id="HIS24192.1"/>
    </source>
</evidence>
<dbReference type="InterPro" id="IPR049886">
    <property type="entry name" value="CFI_box_CTERM_dom"/>
</dbReference>
<dbReference type="Pfam" id="PF10881">
    <property type="entry name" value="DUF2726"/>
    <property type="match status" value="1"/>
</dbReference>
<protein>
    <submittedName>
        <fullName evidence="3">DUF2726 domain-containing protein</fullName>
    </submittedName>
</protein>
<feature type="region of interest" description="Disordered" evidence="1">
    <location>
        <begin position="75"/>
        <end position="117"/>
    </location>
</feature>
<dbReference type="Proteomes" id="UP000823982">
    <property type="component" value="Unassembled WGS sequence"/>
</dbReference>
<gene>
    <name evidence="3" type="ORF">IAD01_02175</name>
</gene>
<evidence type="ECO:0000313" key="4">
    <source>
        <dbReference type="Proteomes" id="UP000823982"/>
    </source>
</evidence>
<proteinExistence type="predicted"/>
<reference evidence="3" key="1">
    <citation type="submission" date="2020-10" db="EMBL/GenBank/DDBJ databases">
        <authorList>
            <person name="Gilroy R."/>
        </authorList>
    </citation>
    <scope>NUCLEOTIDE SEQUENCE</scope>
    <source>
        <strain evidence="3">CHK157-1446</strain>
    </source>
</reference>
<feature type="compositionally biased region" description="Basic and acidic residues" evidence="1">
    <location>
        <begin position="77"/>
        <end position="89"/>
    </location>
</feature>
<comment type="caution">
    <text evidence="3">The sequence shown here is derived from an EMBL/GenBank/DDBJ whole genome shotgun (WGS) entry which is preliminary data.</text>
</comment>
<dbReference type="NCBIfam" id="NF041770">
    <property type="entry name" value="CFI_box_CTERM"/>
    <property type="match status" value="1"/>
</dbReference>
<reference evidence="3" key="2">
    <citation type="journal article" date="2021" name="PeerJ">
        <title>Extensive microbial diversity within the chicken gut microbiome revealed by metagenomics and culture.</title>
        <authorList>
            <person name="Gilroy R."/>
            <person name="Ravi A."/>
            <person name="Getino M."/>
            <person name="Pursley I."/>
            <person name="Horton D.L."/>
            <person name="Alikhan N.F."/>
            <person name="Baker D."/>
            <person name="Gharbi K."/>
            <person name="Hall N."/>
            <person name="Watson M."/>
            <person name="Adriaenssens E.M."/>
            <person name="Foster-Nyarko E."/>
            <person name="Jarju S."/>
            <person name="Secka A."/>
            <person name="Antonio M."/>
            <person name="Oren A."/>
            <person name="Chaudhuri R.R."/>
            <person name="La Ragione R."/>
            <person name="Hildebrand F."/>
            <person name="Pallen M.J."/>
        </authorList>
    </citation>
    <scope>NUCLEOTIDE SEQUENCE</scope>
    <source>
        <strain evidence="3">CHK157-1446</strain>
    </source>
</reference>
<dbReference type="EMBL" id="DVIR01000021">
    <property type="protein sequence ID" value="HIS24192.1"/>
    <property type="molecule type" value="Genomic_DNA"/>
</dbReference>
<organism evidence="3 4">
    <name type="scientific">Candidatus Faeciplasma gallinarum</name>
    <dbReference type="NCBI Taxonomy" id="2840799"/>
    <lineage>
        <taxon>Bacteria</taxon>
        <taxon>Bacillati</taxon>
        <taxon>Bacillota</taxon>
        <taxon>Clostridia</taxon>
        <taxon>Eubacteriales</taxon>
        <taxon>Oscillospiraceae</taxon>
        <taxon>Oscillospiraceae incertae sedis</taxon>
        <taxon>Candidatus Faeciplasma</taxon>
    </lineage>
</organism>
<dbReference type="InterPro" id="IPR024402">
    <property type="entry name" value="DUF2726"/>
</dbReference>
<evidence type="ECO:0000256" key="1">
    <source>
        <dbReference type="SAM" id="MobiDB-lite"/>
    </source>
</evidence>